<feature type="transmembrane region" description="Helical" evidence="1">
    <location>
        <begin position="134"/>
        <end position="153"/>
    </location>
</feature>
<name>A0A366KNK0_9SPHI</name>
<dbReference type="Proteomes" id="UP000252081">
    <property type="component" value="Unassembled WGS sequence"/>
</dbReference>
<evidence type="ECO:0000256" key="1">
    <source>
        <dbReference type="SAM" id="Phobius"/>
    </source>
</evidence>
<keyword evidence="1" id="KW-0472">Membrane</keyword>
<reference evidence="2 3" key="1">
    <citation type="submission" date="2018-07" db="EMBL/GenBank/DDBJ databases">
        <title>A draft genome of a endophytic bacteria, a new species of Pedobacter.</title>
        <authorList>
            <person name="Zhang Z.D."/>
            <person name="Chen Z.J."/>
        </authorList>
    </citation>
    <scope>NUCLEOTIDE SEQUENCE [LARGE SCALE GENOMIC DNA]</scope>
    <source>
        <strain evidence="2 3">RS10</strain>
    </source>
</reference>
<dbReference type="InterPro" id="IPR014719">
    <property type="entry name" value="Ribosomal_bL12_C/ClpS-like"/>
</dbReference>
<keyword evidence="1" id="KW-1133">Transmembrane helix</keyword>
<dbReference type="EMBL" id="QNQU01000026">
    <property type="protein sequence ID" value="RBQ03068.1"/>
    <property type="molecule type" value="Genomic_DNA"/>
</dbReference>
<sequence length="155" mass="17314">MINVSPELQQEAQLLIANNKKILAVKLIIDHTRCGLKEAKDYIDGLQAGFQKPLSNPVHLDEQVLAILSQGNKLAAIKHYKDATGLGLAESKDYVEKLMQYKVSGNIAQQSRDTDIQNLISNNAINSQNPLKRFLIKLLIIFLVAIALTYLMFKI</sequence>
<comment type="caution">
    <text evidence="2">The sequence shown here is derived from an EMBL/GenBank/DDBJ whole genome shotgun (WGS) entry which is preliminary data.</text>
</comment>
<keyword evidence="1" id="KW-0812">Transmembrane</keyword>
<protein>
    <submittedName>
        <fullName evidence="2">Uncharacterized protein</fullName>
    </submittedName>
</protein>
<organism evidence="2 3">
    <name type="scientific">Pedobacter miscanthi</name>
    <dbReference type="NCBI Taxonomy" id="2259170"/>
    <lineage>
        <taxon>Bacteria</taxon>
        <taxon>Pseudomonadati</taxon>
        <taxon>Bacteroidota</taxon>
        <taxon>Sphingobacteriia</taxon>
        <taxon>Sphingobacteriales</taxon>
        <taxon>Sphingobacteriaceae</taxon>
        <taxon>Pedobacter</taxon>
    </lineage>
</organism>
<gene>
    <name evidence="2" type="ORF">DRW42_23580</name>
</gene>
<evidence type="ECO:0000313" key="3">
    <source>
        <dbReference type="Proteomes" id="UP000252081"/>
    </source>
</evidence>
<proteinExistence type="predicted"/>
<keyword evidence="3" id="KW-1185">Reference proteome</keyword>
<evidence type="ECO:0000313" key="2">
    <source>
        <dbReference type="EMBL" id="RBQ03068.1"/>
    </source>
</evidence>
<accession>A0A366KNK0</accession>
<dbReference type="OrthoDB" id="1149028at2"/>
<dbReference type="AlphaFoldDB" id="A0A366KNK0"/>
<dbReference type="RefSeq" id="WP_113951330.1">
    <property type="nucleotide sequence ID" value="NZ_QNQU01000026.1"/>
</dbReference>
<dbReference type="Gene3D" id="3.30.1390.10">
    <property type="match status" value="2"/>
</dbReference>